<comment type="caution">
    <text evidence="1">The sequence shown here is derived from an EMBL/GenBank/DDBJ whole genome shotgun (WGS) entry which is preliminary data.</text>
</comment>
<protein>
    <submittedName>
        <fullName evidence="1">Uncharacterized protein</fullName>
    </submittedName>
</protein>
<proteinExistence type="predicted"/>
<organism evidence="1">
    <name type="scientific">termite gut metagenome</name>
    <dbReference type="NCBI Taxonomy" id="433724"/>
    <lineage>
        <taxon>unclassified sequences</taxon>
        <taxon>metagenomes</taxon>
        <taxon>organismal metagenomes</taxon>
    </lineage>
</organism>
<gene>
    <name evidence="1" type="ORF">EZS27_020399</name>
</gene>
<dbReference type="AlphaFoldDB" id="A0A5J4RDJ7"/>
<accession>A0A5J4RDJ7</accession>
<reference evidence="1" key="1">
    <citation type="submission" date="2019-03" db="EMBL/GenBank/DDBJ databases">
        <title>Single cell metagenomics reveals metabolic interactions within the superorganism composed of flagellate Streblomastix strix and complex community of Bacteroidetes bacteria on its surface.</title>
        <authorList>
            <person name="Treitli S.C."/>
            <person name="Kolisko M."/>
            <person name="Husnik F."/>
            <person name="Keeling P."/>
            <person name="Hampl V."/>
        </authorList>
    </citation>
    <scope>NUCLEOTIDE SEQUENCE</scope>
    <source>
        <strain evidence="1">STM</strain>
    </source>
</reference>
<sequence length="91" mass="10282">MATTTQLKSAYNEFCKEKLNSTISDFVKDITDLLLEGIPQGKLSVSKELIVNKQQMEFIDIIKDKIVLKLEDMELDVTVDAPDVITITTDF</sequence>
<dbReference type="EMBL" id="SNRY01001436">
    <property type="protein sequence ID" value="KAA6330951.1"/>
    <property type="molecule type" value="Genomic_DNA"/>
</dbReference>
<evidence type="ECO:0000313" key="1">
    <source>
        <dbReference type="EMBL" id="KAA6330951.1"/>
    </source>
</evidence>
<name>A0A5J4RDJ7_9ZZZZ</name>